<comment type="subcellular location">
    <subcellularLocation>
        <location evidence="1">Cell membrane</location>
        <topology evidence="1">Multi-pass membrane protein</topology>
    </subcellularLocation>
</comment>
<feature type="domain" description="ABC3 transporter permease C-terminal" evidence="8">
    <location>
        <begin position="242"/>
        <end position="356"/>
    </location>
</feature>
<name>D5VTS5_METIM</name>
<dbReference type="GO" id="GO:0022857">
    <property type="term" value="F:transmembrane transporter activity"/>
    <property type="evidence" value="ECO:0007669"/>
    <property type="project" value="TreeGrafter"/>
</dbReference>
<feature type="domain" description="MacB-like periplasmic core" evidence="9">
    <location>
        <begin position="17"/>
        <end position="208"/>
    </location>
</feature>
<feature type="transmembrane region" description="Helical" evidence="7">
    <location>
        <begin position="217"/>
        <end position="233"/>
    </location>
</feature>
<feature type="transmembrane region" description="Helical" evidence="7">
    <location>
        <begin position="239"/>
        <end position="264"/>
    </location>
</feature>
<feature type="transmembrane region" description="Helical" evidence="7">
    <location>
        <begin position="18"/>
        <end position="37"/>
    </location>
</feature>
<evidence type="ECO:0000256" key="2">
    <source>
        <dbReference type="ARBA" id="ARBA00022475"/>
    </source>
</evidence>
<keyword evidence="11" id="KW-1185">Reference proteome</keyword>
<evidence type="ECO:0000256" key="1">
    <source>
        <dbReference type="ARBA" id="ARBA00004651"/>
    </source>
</evidence>
<dbReference type="PANTHER" id="PTHR30572">
    <property type="entry name" value="MEMBRANE COMPONENT OF TRANSPORTER-RELATED"/>
    <property type="match status" value="1"/>
</dbReference>
<dbReference type="HOGENOM" id="CLU_000604_8_0_2"/>
<keyword evidence="5 7" id="KW-0472">Membrane</keyword>
<dbReference type="InterPro" id="IPR003838">
    <property type="entry name" value="ABC3_permease_C"/>
</dbReference>
<organism evidence="10 11">
    <name type="scientific">Methanocaldococcus infernus (strain DSM 11812 / JCM 15783 / ME)</name>
    <dbReference type="NCBI Taxonomy" id="573063"/>
    <lineage>
        <taxon>Archaea</taxon>
        <taxon>Methanobacteriati</taxon>
        <taxon>Methanobacteriota</taxon>
        <taxon>Methanomada group</taxon>
        <taxon>Methanococci</taxon>
        <taxon>Methanococcales</taxon>
        <taxon>Methanocaldococcaceae</taxon>
        <taxon>Methanocaldococcus</taxon>
    </lineage>
</organism>
<dbReference type="OrthoDB" id="11469at2157"/>
<evidence type="ECO:0000313" key="10">
    <source>
        <dbReference type="EMBL" id="ADG13978.1"/>
    </source>
</evidence>
<dbReference type="Pfam" id="PF12704">
    <property type="entry name" value="MacB_PCD"/>
    <property type="match status" value="1"/>
</dbReference>
<proteinExistence type="inferred from homology"/>
<sequence>MYLEMAKRNLMRHKLRTILALLGIIVGVATITTLGILGESAKVGIEKNFGDVANYILIFPNWMAGVKYFTDKDLLKLRGIGGKVIPIKETYDSIYIVGKNKHVEVRIFGIKKDEIKYLNLDIKLSNTQTAVDSFFSELHEVKKGDTIKIKNISFRISSLYNSTFIIPRNSIILTERSFNRFYKLNYTRIAIYVPNMNKIKEVQNEIDKRLNKKKKRAIVISLGSILNKISNAINTITYILMAIGGISLLVAGLGIGNVMLMNVIERTKEIGIMRSVGASKKDIMLLFLYEALILGIIGSAIGSAIGLGISYIIVNLLHTSLPASSILYIILGVLFGVGTALISALYPAYKAANLDPIKALRGE</sequence>
<dbReference type="GeneID" id="9132359"/>
<dbReference type="EMBL" id="CP002009">
    <property type="protein sequence ID" value="ADG13978.1"/>
    <property type="molecule type" value="Genomic_DNA"/>
</dbReference>
<gene>
    <name evidence="10" type="ordered locus">Metin_1328</name>
</gene>
<dbReference type="eggNOG" id="arCOG02312">
    <property type="taxonomic scope" value="Archaea"/>
</dbReference>
<dbReference type="Proteomes" id="UP000002061">
    <property type="component" value="Chromosome"/>
</dbReference>
<accession>D5VTS5</accession>
<dbReference type="STRING" id="573063.Metin_1328"/>
<comment type="similarity">
    <text evidence="6">Belongs to the ABC-4 integral membrane protein family.</text>
</comment>
<evidence type="ECO:0000256" key="6">
    <source>
        <dbReference type="ARBA" id="ARBA00038076"/>
    </source>
</evidence>
<evidence type="ECO:0000256" key="5">
    <source>
        <dbReference type="ARBA" id="ARBA00023136"/>
    </source>
</evidence>
<keyword evidence="4 7" id="KW-1133">Transmembrane helix</keyword>
<keyword evidence="2" id="KW-1003">Cell membrane</keyword>
<feature type="transmembrane region" description="Helical" evidence="7">
    <location>
        <begin position="326"/>
        <end position="349"/>
    </location>
</feature>
<dbReference type="KEGG" id="mif:Metin_1328"/>
<feature type="transmembrane region" description="Helical" evidence="7">
    <location>
        <begin position="285"/>
        <end position="314"/>
    </location>
</feature>
<evidence type="ECO:0000313" key="11">
    <source>
        <dbReference type="Proteomes" id="UP000002061"/>
    </source>
</evidence>
<protein>
    <recommendedName>
        <fullName evidence="12">ABC3 transporter permease protein domain-containing protein</fullName>
    </recommendedName>
</protein>
<dbReference type="InterPro" id="IPR050250">
    <property type="entry name" value="Macrolide_Exporter_MacB"/>
</dbReference>
<evidence type="ECO:0008006" key="12">
    <source>
        <dbReference type="Google" id="ProtNLM"/>
    </source>
</evidence>
<dbReference type="PANTHER" id="PTHR30572:SF4">
    <property type="entry name" value="ABC TRANSPORTER PERMEASE YTRF"/>
    <property type="match status" value="1"/>
</dbReference>
<dbReference type="AlphaFoldDB" id="D5VTS5"/>
<dbReference type="InterPro" id="IPR025857">
    <property type="entry name" value="MacB_PCD"/>
</dbReference>
<dbReference type="Pfam" id="PF02687">
    <property type="entry name" value="FtsX"/>
    <property type="match status" value="1"/>
</dbReference>
<reference evidence="10" key="1">
    <citation type="submission" date="2010-04" db="EMBL/GenBank/DDBJ databases">
        <title>Complete sequence of Methanocaldococcus infernus ME.</title>
        <authorList>
            <consortium name="US DOE Joint Genome Institute"/>
            <person name="Lucas S."/>
            <person name="Copeland A."/>
            <person name="Lapidus A."/>
            <person name="Cheng J.-F."/>
            <person name="Bruce D."/>
            <person name="Goodwin L."/>
            <person name="Pitluck S."/>
            <person name="Munk A.C."/>
            <person name="Detter J.C."/>
            <person name="Han C."/>
            <person name="Tapia R."/>
            <person name="Land M."/>
            <person name="Hauser L."/>
            <person name="Kyrpides N."/>
            <person name="Mikhailova N."/>
            <person name="Sieprawska-Lupa M."/>
            <person name="Whitman W.B."/>
            <person name="Woyke T."/>
        </authorList>
    </citation>
    <scope>NUCLEOTIDE SEQUENCE [LARGE SCALE GENOMIC DNA]</scope>
    <source>
        <strain evidence="10">ME</strain>
    </source>
</reference>
<dbReference type="GO" id="GO:0005886">
    <property type="term" value="C:plasma membrane"/>
    <property type="evidence" value="ECO:0007669"/>
    <property type="project" value="UniProtKB-SubCell"/>
</dbReference>
<evidence type="ECO:0000256" key="3">
    <source>
        <dbReference type="ARBA" id="ARBA00022692"/>
    </source>
</evidence>
<evidence type="ECO:0000259" key="9">
    <source>
        <dbReference type="Pfam" id="PF12704"/>
    </source>
</evidence>
<keyword evidence="3 7" id="KW-0812">Transmembrane</keyword>
<evidence type="ECO:0000256" key="7">
    <source>
        <dbReference type="SAM" id="Phobius"/>
    </source>
</evidence>
<evidence type="ECO:0000256" key="4">
    <source>
        <dbReference type="ARBA" id="ARBA00022989"/>
    </source>
</evidence>
<dbReference type="RefSeq" id="WP_013100723.1">
    <property type="nucleotide sequence ID" value="NC_014122.1"/>
</dbReference>
<evidence type="ECO:0000259" key="8">
    <source>
        <dbReference type="Pfam" id="PF02687"/>
    </source>
</evidence>